<dbReference type="PANTHER" id="PTHR14625:SF3">
    <property type="entry name" value="MICROCEPHALIN"/>
    <property type="match status" value="1"/>
</dbReference>
<dbReference type="Pfam" id="PF00533">
    <property type="entry name" value="BRCT"/>
    <property type="match status" value="1"/>
</dbReference>
<feature type="compositionally biased region" description="Low complexity" evidence="1">
    <location>
        <begin position="517"/>
        <end position="535"/>
    </location>
</feature>
<keyword evidence="4" id="KW-1185">Reference proteome</keyword>
<dbReference type="RefSeq" id="XP_030839453.1">
    <property type="nucleotide sequence ID" value="XM_030983593.1"/>
</dbReference>
<name>A0A7M7NP69_STRPU</name>
<dbReference type="SMART" id="SM00292">
    <property type="entry name" value="BRCT"/>
    <property type="match status" value="2"/>
</dbReference>
<reference evidence="3" key="2">
    <citation type="submission" date="2021-01" db="UniProtKB">
        <authorList>
            <consortium name="EnsemblMetazoa"/>
        </authorList>
    </citation>
    <scope>IDENTIFICATION</scope>
</reference>
<dbReference type="Proteomes" id="UP000007110">
    <property type="component" value="Unassembled WGS sequence"/>
</dbReference>
<reference evidence="4" key="1">
    <citation type="submission" date="2015-02" db="EMBL/GenBank/DDBJ databases">
        <title>Genome sequencing for Strongylocentrotus purpuratus.</title>
        <authorList>
            <person name="Murali S."/>
            <person name="Liu Y."/>
            <person name="Vee V."/>
            <person name="English A."/>
            <person name="Wang M."/>
            <person name="Skinner E."/>
            <person name="Han Y."/>
            <person name="Muzny D.M."/>
            <person name="Worley K.C."/>
            <person name="Gibbs R.A."/>
        </authorList>
    </citation>
    <scope>NUCLEOTIDE SEQUENCE</scope>
</reference>
<feature type="compositionally biased region" description="Polar residues" evidence="1">
    <location>
        <begin position="422"/>
        <end position="431"/>
    </location>
</feature>
<dbReference type="InterPro" id="IPR036420">
    <property type="entry name" value="BRCT_dom_sf"/>
</dbReference>
<evidence type="ECO:0000259" key="2">
    <source>
        <dbReference type="PROSITE" id="PS50172"/>
    </source>
</evidence>
<feature type="compositionally biased region" description="Polar residues" evidence="1">
    <location>
        <begin position="272"/>
        <end position="281"/>
    </location>
</feature>
<dbReference type="OrthoDB" id="2384350at2759"/>
<dbReference type="Gene3D" id="3.40.50.10190">
    <property type="entry name" value="BRCT domain"/>
    <property type="match status" value="2"/>
</dbReference>
<dbReference type="EnsemblMetazoa" id="XM_030983593">
    <property type="protein sequence ID" value="XP_030839453"/>
    <property type="gene ID" value="LOC115923216"/>
</dbReference>
<dbReference type="KEGG" id="spu:115923216"/>
<dbReference type="InterPro" id="IPR022047">
    <property type="entry name" value="Microcephalin-like"/>
</dbReference>
<protein>
    <recommendedName>
        <fullName evidence="2">BRCT domain-containing protein</fullName>
    </recommendedName>
</protein>
<organism evidence="3 4">
    <name type="scientific">Strongylocentrotus purpuratus</name>
    <name type="common">Purple sea urchin</name>
    <dbReference type="NCBI Taxonomy" id="7668"/>
    <lineage>
        <taxon>Eukaryota</taxon>
        <taxon>Metazoa</taxon>
        <taxon>Echinodermata</taxon>
        <taxon>Eleutherozoa</taxon>
        <taxon>Echinozoa</taxon>
        <taxon>Echinoidea</taxon>
        <taxon>Euechinoidea</taxon>
        <taxon>Echinacea</taxon>
        <taxon>Camarodonta</taxon>
        <taxon>Echinidea</taxon>
        <taxon>Strongylocentrotidae</taxon>
        <taxon>Strongylocentrotus</taxon>
    </lineage>
</organism>
<evidence type="ECO:0000256" key="1">
    <source>
        <dbReference type="SAM" id="MobiDB-lite"/>
    </source>
</evidence>
<proteinExistence type="predicted"/>
<dbReference type="InterPro" id="IPR001357">
    <property type="entry name" value="BRCT_dom"/>
</dbReference>
<feature type="domain" description="BRCT" evidence="2">
    <location>
        <begin position="702"/>
        <end position="783"/>
    </location>
</feature>
<feature type="domain" description="BRCT" evidence="2">
    <location>
        <begin position="806"/>
        <end position="888"/>
    </location>
</feature>
<feature type="compositionally biased region" description="Basic and acidic residues" evidence="1">
    <location>
        <begin position="539"/>
        <end position="552"/>
    </location>
</feature>
<accession>A0A7M7NP69</accession>
<feature type="compositionally biased region" description="Basic and acidic residues" evidence="1">
    <location>
        <begin position="256"/>
        <end position="267"/>
    </location>
</feature>
<feature type="region of interest" description="Disordered" evidence="1">
    <location>
        <begin position="50"/>
        <end position="314"/>
    </location>
</feature>
<feature type="region of interest" description="Disordered" evidence="1">
    <location>
        <begin position="332"/>
        <end position="449"/>
    </location>
</feature>
<feature type="compositionally biased region" description="Polar residues" evidence="1">
    <location>
        <begin position="355"/>
        <end position="364"/>
    </location>
</feature>
<dbReference type="GO" id="GO:0000278">
    <property type="term" value="P:mitotic cell cycle"/>
    <property type="evidence" value="ECO:0000318"/>
    <property type="project" value="GO_Central"/>
</dbReference>
<feature type="compositionally biased region" description="Basic and acidic residues" evidence="1">
    <location>
        <begin position="335"/>
        <end position="351"/>
    </location>
</feature>
<evidence type="ECO:0000313" key="3">
    <source>
        <dbReference type="EnsemblMetazoa" id="XP_030839453"/>
    </source>
</evidence>
<dbReference type="PANTHER" id="PTHR14625">
    <property type="entry name" value="MICROCEPHALIN"/>
    <property type="match status" value="1"/>
</dbReference>
<sequence length="891" mass="95833">MKPCLDLLDSIKKGQGSAHRRLSITNSPNISPSTPLRQRLLHCFTEEANSCTTESPSTSVKLHKSGPVRRPNSRRELTEEDVEMEIDTPSAEMEVKSRGRGRRSTASNSGVKLTEGGEVKVGTTAEVATSNKGRGRGSGATSSGTKLEAGKDGSPPGEAAGSRRSRGRRSMATPRVTTLTEEGEGRIGKPVGEVAATASSRGRGRSTGATPRGRTSDVGGASSHQGGPDKATLMENNSSSAGDGEEQDSRKKGKGRRDISLKRKLSLDDEGGSSQDRTSAGSKVDCKNVNDGSVGVKRKRCSRSKASKERIPTVADRSDTSVINDVCIVSTGIRGTDDGSRSSLQEKESTRLQEVCQSSKNGSASKRKRLISSKDSDQLPSAEKCGDSETGNVAIASTSTCGTGGTRSSTRRRSCLPALPVQPSTEDGQMDQTRRRSNRRKSIASVVNQPSLADHLNPLGVQSAGMNSIIGKRSSAGRTKGVAKGLAPSDVAFKKEEEGHHPKKKQKSCSRGSLQKSLSPGGSQRSLSSGGSQKSTFDGVKEEPTKLEEKENQALGQRIGSMNVDDVKKRKLLSPLPTDLTCSSILSSIEVQNRPSIEEFKLEGSIRQRAKRSTLKKDSVEAQLCTSSEDSVVSSEDLDDTRKETKGKLRKILLKLLFSFPSILPTTKSFDCKSTASKEKKKKRKKVTLSDSITTSRKKKSTIVMTSLHRSDQEIVLSVVKDLGSFEVTDSVCDTTTHVVVGENRRTLNVLSGIARGSWILSMDWVYRSIEAGSWLPEEPYEMNVYFPGAMISRLAHGANADTETSPVDIFSSCAALYIPPESNPPRERLLELVELCGGHISRKVSDAKLCVGGSGRGKKGSTPVVAERWILDCITRFKLLPWDSYKVNKS</sequence>
<dbReference type="Pfam" id="PF16589">
    <property type="entry name" value="BRCT_2"/>
    <property type="match status" value="1"/>
</dbReference>
<dbReference type="SUPFAM" id="SSF52113">
    <property type="entry name" value="BRCT domain"/>
    <property type="match status" value="2"/>
</dbReference>
<dbReference type="InParanoid" id="A0A7M7NP69"/>
<dbReference type="GeneID" id="115923216"/>
<dbReference type="CDD" id="cd17736">
    <property type="entry name" value="BRCT_microcephalin_rpt2"/>
    <property type="match status" value="1"/>
</dbReference>
<feature type="region of interest" description="Disordered" evidence="1">
    <location>
        <begin position="472"/>
        <end position="556"/>
    </location>
</feature>
<dbReference type="PROSITE" id="PS50172">
    <property type="entry name" value="BRCT"/>
    <property type="match status" value="2"/>
</dbReference>
<dbReference type="AlphaFoldDB" id="A0A7M7NP69"/>
<evidence type="ECO:0000313" key="4">
    <source>
        <dbReference type="Proteomes" id="UP000007110"/>
    </source>
</evidence>
<feature type="compositionally biased region" description="Basic residues" evidence="1">
    <location>
        <begin position="296"/>
        <end position="305"/>
    </location>
</feature>
<dbReference type="CDD" id="cd17751">
    <property type="entry name" value="BRCT_microcephalin_rpt3"/>
    <property type="match status" value="1"/>
</dbReference>
<feature type="compositionally biased region" description="Polar residues" evidence="1">
    <location>
        <begin position="50"/>
        <end position="60"/>
    </location>
</feature>